<dbReference type="InterPro" id="IPR036866">
    <property type="entry name" value="RibonucZ/Hydroxyglut_hydro"/>
</dbReference>
<evidence type="ECO:0000259" key="1">
    <source>
        <dbReference type="SMART" id="SM00849"/>
    </source>
</evidence>
<dbReference type="EMBL" id="JAODBU010000008">
    <property type="protein sequence ID" value="MCT7399293.1"/>
    <property type="molecule type" value="Genomic_DNA"/>
</dbReference>
<organism evidence="2 3">
    <name type="scientific">Eubacterium album</name>
    <dbReference type="NCBI Taxonomy" id="2978477"/>
    <lineage>
        <taxon>Bacteria</taxon>
        <taxon>Bacillati</taxon>
        <taxon>Bacillota</taxon>
        <taxon>Clostridia</taxon>
        <taxon>Eubacteriales</taxon>
        <taxon>Eubacteriaceae</taxon>
        <taxon>Eubacterium</taxon>
    </lineage>
</organism>
<accession>A0ABT2M4V5</accession>
<dbReference type="Proteomes" id="UP001431199">
    <property type="component" value="Unassembled WGS sequence"/>
</dbReference>
<keyword evidence="3" id="KW-1185">Reference proteome</keyword>
<name>A0ABT2M4V5_9FIRM</name>
<dbReference type="SMART" id="SM00849">
    <property type="entry name" value="Lactamase_B"/>
    <property type="match status" value="1"/>
</dbReference>
<dbReference type="InterPro" id="IPR052533">
    <property type="entry name" value="WalJ/YycJ-like"/>
</dbReference>
<dbReference type="PANTHER" id="PTHR47619:SF1">
    <property type="entry name" value="EXODEOXYRIBONUCLEASE WALJ"/>
    <property type="match status" value="1"/>
</dbReference>
<dbReference type="RefSeq" id="WP_118565120.1">
    <property type="nucleotide sequence ID" value="NZ_JAODBU010000008.1"/>
</dbReference>
<dbReference type="Pfam" id="PF12706">
    <property type="entry name" value="Lactamase_B_2"/>
    <property type="match status" value="1"/>
</dbReference>
<evidence type="ECO:0000313" key="2">
    <source>
        <dbReference type="EMBL" id="MCT7399293.1"/>
    </source>
</evidence>
<dbReference type="SUPFAM" id="SSF56281">
    <property type="entry name" value="Metallo-hydrolase/oxidoreductase"/>
    <property type="match status" value="1"/>
</dbReference>
<sequence>MKFSSIASGSKGNCLLYENNDVKLLVDAGISKKRIEEGMSEYGSSLEEVNGILITHEHSDHISGLGVVSRKYHIPIYATKGTISKILEDSKVGTIDRNLFNEIEENKDFYMGSTLVTPFSISHDAAQPVAYRFDSDGKSMAVATDMGMYDDYIIGNLKGLDAVLIESNHDINMLQIGPYPYALKRRIWGNKGHLSNETCGNLLNEIISDRLKKVILGHLSKENNLPELAYETIRNEINMADGNYCADDISIQVASRTEPSCHIEF</sequence>
<gene>
    <name evidence="2" type="ORF">N5B56_09400</name>
</gene>
<dbReference type="PANTHER" id="PTHR47619">
    <property type="entry name" value="METALLO-HYDROLASE YYCJ-RELATED"/>
    <property type="match status" value="1"/>
</dbReference>
<reference evidence="2" key="1">
    <citation type="submission" date="2022-09" db="EMBL/GenBank/DDBJ databases">
        <title>Eubacterium sp. LFL-14 isolated from human feces.</title>
        <authorList>
            <person name="Liu F."/>
        </authorList>
    </citation>
    <scope>NUCLEOTIDE SEQUENCE</scope>
    <source>
        <strain evidence="2">LFL-14</strain>
    </source>
</reference>
<dbReference type="InterPro" id="IPR001279">
    <property type="entry name" value="Metallo-B-lactamas"/>
</dbReference>
<comment type="caution">
    <text evidence="2">The sequence shown here is derived from an EMBL/GenBank/DDBJ whole genome shotgun (WGS) entry which is preliminary data.</text>
</comment>
<protein>
    <submittedName>
        <fullName evidence="2">MBL fold metallo-hydrolase</fullName>
    </submittedName>
</protein>
<proteinExistence type="predicted"/>
<feature type="domain" description="Metallo-beta-lactamase" evidence="1">
    <location>
        <begin position="11"/>
        <end position="191"/>
    </location>
</feature>
<dbReference type="Gene3D" id="3.60.15.10">
    <property type="entry name" value="Ribonuclease Z/Hydroxyacylglutathione hydrolase-like"/>
    <property type="match status" value="1"/>
</dbReference>
<evidence type="ECO:0000313" key="3">
    <source>
        <dbReference type="Proteomes" id="UP001431199"/>
    </source>
</evidence>